<evidence type="ECO:0000313" key="2">
    <source>
        <dbReference type="Proteomes" id="UP000027238"/>
    </source>
</evidence>
<dbReference type="HOGENOM" id="CLU_2183799_0_0_1"/>
<evidence type="ECO:0000313" key="1">
    <source>
        <dbReference type="EMBL" id="KDN60953.1"/>
    </source>
</evidence>
<reference evidence="2" key="1">
    <citation type="journal article" date="2014" name="Genome Announc.">
        <title>Draft genome sequence of Colletotrichum sublineola, a destructive pathogen of cultivated sorghum.</title>
        <authorList>
            <person name="Baroncelli R."/>
            <person name="Sanz-Martin J.M."/>
            <person name="Rech G.E."/>
            <person name="Sukno S.A."/>
            <person name="Thon M.R."/>
        </authorList>
    </citation>
    <scope>NUCLEOTIDE SEQUENCE [LARGE SCALE GENOMIC DNA]</scope>
    <source>
        <strain evidence="2">TX430BB</strain>
    </source>
</reference>
<proteinExistence type="predicted"/>
<accession>A0A066WVM5</accession>
<sequence length="109" mass="11088">MSSPDTATTPVIEFAVEPGDVEYVLTPCAGGQLVVSLTYVLFVGNGAVEVSFDGMELALVGQEVETDALAAGDSKWRGRIGRDVISAFDEAAPAGSADRSLVGAAIAVA</sequence>
<protein>
    <submittedName>
        <fullName evidence="1">Uncharacterized protein</fullName>
    </submittedName>
</protein>
<dbReference type="Proteomes" id="UP000027238">
    <property type="component" value="Unassembled WGS sequence"/>
</dbReference>
<comment type="caution">
    <text evidence="1">The sequence shown here is derived from an EMBL/GenBank/DDBJ whole genome shotgun (WGS) entry which is preliminary data.</text>
</comment>
<dbReference type="AlphaFoldDB" id="A0A066WVM5"/>
<name>A0A066WVM5_COLSU</name>
<gene>
    <name evidence="1" type="ORF">CSUB01_12002</name>
</gene>
<keyword evidence="2" id="KW-1185">Reference proteome</keyword>
<organism evidence="1 2">
    <name type="scientific">Colletotrichum sublineola</name>
    <name type="common">Sorghum anthracnose fungus</name>
    <dbReference type="NCBI Taxonomy" id="1173701"/>
    <lineage>
        <taxon>Eukaryota</taxon>
        <taxon>Fungi</taxon>
        <taxon>Dikarya</taxon>
        <taxon>Ascomycota</taxon>
        <taxon>Pezizomycotina</taxon>
        <taxon>Sordariomycetes</taxon>
        <taxon>Hypocreomycetidae</taxon>
        <taxon>Glomerellales</taxon>
        <taxon>Glomerellaceae</taxon>
        <taxon>Colletotrichum</taxon>
        <taxon>Colletotrichum graminicola species complex</taxon>
    </lineage>
</organism>
<dbReference type="EMBL" id="JMSE01001451">
    <property type="protein sequence ID" value="KDN60953.1"/>
    <property type="molecule type" value="Genomic_DNA"/>
</dbReference>